<gene>
    <name evidence="1" type="ORF">S01H4_59954</name>
</gene>
<name>X1DWH3_9ZZZZ</name>
<comment type="caution">
    <text evidence="1">The sequence shown here is derived from an EMBL/GenBank/DDBJ whole genome shotgun (WGS) entry which is preliminary data.</text>
</comment>
<organism evidence="1">
    <name type="scientific">marine sediment metagenome</name>
    <dbReference type="NCBI Taxonomy" id="412755"/>
    <lineage>
        <taxon>unclassified sequences</taxon>
        <taxon>metagenomes</taxon>
        <taxon>ecological metagenomes</taxon>
    </lineage>
</organism>
<reference evidence="1" key="1">
    <citation type="journal article" date="2014" name="Front. Microbiol.">
        <title>High frequency of phylogenetically diverse reductive dehalogenase-homologous genes in deep subseafloor sedimentary metagenomes.</title>
        <authorList>
            <person name="Kawai M."/>
            <person name="Futagami T."/>
            <person name="Toyoda A."/>
            <person name="Takaki Y."/>
            <person name="Nishi S."/>
            <person name="Hori S."/>
            <person name="Arai W."/>
            <person name="Tsubouchi T."/>
            <person name="Morono Y."/>
            <person name="Uchiyama I."/>
            <person name="Ito T."/>
            <person name="Fujiyama A."/>
            <person name="Inagaki F."/>
            <person name="Takami H."/>
        </authorList>
    </citation>
    <scope>NUCLEOTIDE SEQUENCE</scope>
    <source>
        <strain evidence="1">Expedition CK06-06</strain>
    </source>
</reference>
<feature type="non-terminal residue" evidence="1">
    <location>
        <position position="1"/>
    </location>
</feature>
<evidence type="ECO:0000313" key="1">
    <source>
        <dbReference type="EMBL" id="GAH12540.1"/>
    </source>
</evidence>
<protein>
    <submittedName>
        <fullName evidence="1">Uncharacterized protein</fullName>
    </submittedName>
</protein>
<sequence length="35" mass="3814">PLTGLEPSEALNSIAKLGQIEKIINYGNGCSWRKI</sequence>
<dbReference type="EMBL" id="BART01035249">
    <property type="protein sequence ID" value="GAH12540.1"/>
    <property type="molecule type" value="Genomic_DNA"/>
</dbReference>
<accession>X1DWH3</accession>
<dbReference type="AlphaFoldDB" id="X1DWH3"/>
<proteinExistence type="predicted"/>